<dbReference type="Proteomes" id="UP001497482">
    <property type="component" value="Chromosome 8"/>
</dbReference>
<feature type="compositionally biased region" description="Basic and acidic residues" evidence="1">
    <location>
        <begin position="64"/>
        <end position="77"/>
    </location>
</feature>
<dbReference type="EMBL" id="OZ035830">
    <property type="protein sequence ID" value="CAL1614017.1"/>
    <property type="molecule type" value="Genomic_DNA"/>
</dbReference>
<accession>A0AAV2ML48</accession>
<feature type="region of interest" description="Disordered" evidence="1">
    <location>
        <begin position="56"/>
        <end position="77"/>
    </location>
</feature>
<protein>
    <submittedName>
        <fullName evidence="2">Uncharacterized protein</fullName>
    </submittedName>
</protein>
<dbReference type="AlphaFoldDB" id="A0AAV2ML48"/>
<gene>
    <name evidence="2" type="ORF">KC01_LOCUS40117</name>
</gene>
<evidence type="ECO:0000256" key="1">
    <source>
        <dbReference type="SAM" id="MobiDB-lite"/>
    </source>
</evidence>
<evidence type="ECO:0000313" key="3">
    <source>
        <dbReference type="Proteomes" id="UP001497482"/>
    </source>
</evidence>
<evidence type="ECO:0000313" key="2">
    <source>
        <dbReference type="EMBL" id="CAL1614017.1"/>
    </source>
</evidence>
<proteinExistence type="predicted"/>
<organism evidence="2 3">
    <name type="scientific">Knipowitschia caucasica</name>
    <name type="common">Caucasian dwarf goby</name>
    <name type="synonym">Pomatoschistus caucasicus</name>
    <dbReference type="NCBI Taxonomy" id="637954"/>
    <lineage>
        <taxon>Eukaryota</taxon>
        <taxon>Metazoa</taxon>
        <taxon>Chordata</taxon>
        <taxon>Craniata</taxon>
        <taxon>Vertebrata</taxon>
        <taxon>Euteleostomi</taxon>
        <taxon>Actinopterygii</taxon>
        <taxon>Neopterygii</taxon>
        <taxon>Teleostei</taxon>
        <taxon>Neoteleostei</taxon>
        <taxon>Acanthomorphata</taxon>
        <taxon>Gobiaria</taxon>
        <taxon>Gobiiformes</taxon>
        <taxon>Gobioidei</taxon>
        <taxon>Gobiidae</taxon>
        <taxon>Gobiinae</taxon>
        <taxon>Knipowitschia</taxon>
    </lineage>
</organism>
<reference evidence="2 3" key="1">
    <citation type="submission" date="2024-04" db="EMBL/GenBank/DDBJ databases">
        <authorList>
            <person name="Waldvogel A.-M."/>
            <person name="Schoenle A."/>
        </authorList>
    </citation>
    <scope>NUCLEOTIDE SEQUENCE [LARGE SCALE GENOMIC DNA]</scope>
</reference>
<name>A0AAV2ML48_KNICA</name>
<sequence length="77" mass="8660">MQLVWGEPPQARGPPLRLELQTVTTSNSSLRTLHKTHLVLLTSFPHFHTTSTRVYSAAQAPEQRGIEAEKDRNVTQP</sequence>
<keyword evidence="3" id="KW-1185">Reference proteome</keyword>